<dbReference type="EMBL" id="PGTK01000001">
    <property type="protein sequence ID" value="PJF32297.1"/>
    <property type="molecule type" value="Genomic_DNA"/>
</dbReference>
<accession>A0A2M8P419</accession>
<sequence>MAALSLREQRSRLSALLDVTSPVDAPTAYYALDHDPKRSTLALRTDSDGAPLGFVGRFQTGIDLFRPLVVMQCRHAEVAADLMAEVLVAGRQYLFFSNLNQLPLVGGSLQLSNERILSIYVLDLARFKPEINVLVRLKTAPNGTPMAEISNGGYRAVAGVNWQSSGFAEIYVHVDPEVRGRGWGRSVVMACTERVRASGRVPIYLVEPSNAESVKLAESIGYRDTGARQIFAEALYLGHPARKAAQP</sequence>
<dbReference type="InterPro" id="IPR013653">
    <property type="entry name" value="GCN5-like_dom"/>
</dbReference>
<organism evidence="2 3">
    <name type="scientific">Candidatus Thermofonsia Clade 1 bacterium</name>
    <dbReference type="NCBI Taxonomy" id="2364210"/>
    <lineage>
        <taxon>Bacteria</taxon>
        <taxon>Bacillati</taxon>
        <taxon>Chloroflexota</taxon>
        <taxon>Candidatus Thermofontia</taxon>
        <taxon>Candidatus Thermofonsia Clade 1</taxon>
    </lineage>
</organism>
<proteinExistence type="predicted"/>
<dbReference type="Gene3D" id="3.40.630.30">
    <property type="match status" value="1"/>
</dbReference>
<protein>
    <recommendedName>
        <fullName evidence="1">N-acetyltransferase domain-containing protein</fullName>
    </recommendedName>
</protein>
<evidence type="ECO:0000259" key="1">
    <source>
        <dbReference type="PROSITE" id="PS51186"/>
    </source>
</evidence>
<dbReference type="Pfam" id="PF08445">
    <property type="entry name" value="FR47"/>
    <property type="match status" value="1"/>
</dbReference>
<reference evidence="2 3" key="1">
    <citation type="submission" date="2017-11" db="EMBL/GenBank/DDBJ databases">
        <title>Evolution of Phototrophy in the Chloroflexi Phylum Driven by Horizontal Gene Transfer.</title>
        <authorList>
            <person name="Ward L.M."/>
            <person name="Hemp J."/>
            <person name="Shih P.M."/>
            <person name="Mcglynn S.E."/>
            <person name="Fischer W."/>
        </authorList>
    </citation>
    <scope>NUCLEOTIDE SEQUENCE [LARGE SCALE GENOMIC DNA]</scope>
    <source>
        <strain evidence="2">CP2_2F</strain>
    </source>
</reference>
<dbReference type="PROSITE" id="PS51186">
    <property type="entry name" value="GNAT"/>
    <property type="match status" value="1"/>
</dbReference>
<dbReference type="InterPro" id="IPR000182">
    <property type="entry name" value="GNAT_dom"/>
</dbReference>
<dbReference type="CDD" id="cd04301">
    <property type="entry name" value="NAT_SF"/>
    <property type="match status" value="1"/>
</dbReference>
<gene>
    <name evidence="2" type="ORF">CUN51_01320</name>
</gene>
<feature type="domain" description="N-acetyltransferase" evidence="1">
    <location>
        <begin position="106"/>
        <end position="242"/>
    </location>
</feature>
<dbReference type="Proteomes" id="UP000228921">
    <property type="component" value="Unassembled WGS sequence"/>
</dbReference>
<comment type="caution">
    <text evidence="2">The sequence shown here is derived from an EMBL/GenBank/DDBJ whole genome shotgun (WGS) entry which is preliminary data.</text>
</comment>
<dbReference type="SUPFAM" id="SSF55729">
    <property type="entry name" value="Acyl-CoA N-acyltransferases (Nat)"/>
    <property type="match status" value="1"/>
</dbReference>
<evidence type="ECO:0000313" key="2">
    <source>
        <dbReference type="EMBL" id="PJF32297.1"/>
    </source>
</evidence>
<dbReference type="AlphaFoldDB" id="A0A2M8P419"/>
<name>A0A2M8P419_9CHLR</name>
<dbReference type="InterPro" id="IPR016181">
    <property type="entry name" value="Acyl_CoA_acyltransferase"/>
</dbReference>
<dbReference type="GO" id="GO:0016747">
    <property type="term" value="F:acyltransferase activity, transferring groups other than amino-acyl groups"/>
    <property type="evidence" value="ECO:0007669"/>
    <property type="project" value="InterPro"/>
</dbReference>
<evidence type="ECO:0000313" key="3">
    <source>
        <dbReference type="Proteomes" id="UP000228921"/>
    </source>
</evidence>